<organism evidence="1 2">
    <name type="scientific">Panagrolaimus sp. PS1159</name>
    <dbReference type="NCBI Taxonomy" id="55785"/>
    <lineage>
        <taxon>Eukaryota</taxon>
        <taxon>Metazoa</taxon>
        <taxon>Ecdysozoa</taxon>
        <taxon>Nematoda</taxon>
        <taxon>Chromadorea</taxon>
        <taxon>Rhabditida</taxon>
        <taxon>Tylenchina</taxon>
        <taxon>Panagrolaimomorpha</taxon>
        <taxon>Panagrolaimoidea</taxon>
        <taxon>Panagrolaimidae</taxon>
        <taxon>Panagrolaimus</taxon>
    </lineage>
</organism>
<evidence type="ECO:0000313" key="1">
    <source>
        <dbReference type="Proteomes" id="UP000887580"/>
    </source>
</evidence>
<dbReference type="WBParaSite" id="PS1159_v2.g10133.t1">
    <property type="protein sequence ID" value="PS1159_v2.g10133.t1"/>
    <property type="gene ID" value="PS1159_v2.g10133"/>
</dbReference>
<dbReference type="Proteomes" id="UP000887580">
    <property type="component" value="Unplaced"/>
</dbReference>
<name>A0AC35ERN6_9BILA</name>
<evidence type="ECO:0000313" key="2">
    <source>
        <dbReference type="WBParaSite" id="PS1159_v2.g10133.t1"/>
    </source>
</evidence>
<proteinExistence type="predicted"/>
<reference evidence="2" key="1">
    <citation type="submission" date="2022-11" db="UniProtKB">
        <authorList>
            <consortium name="WormBaseParasite"/>
        </authorList>
    </citation>
    <scope>IDENTIFICATION</scope>
</reference>
<accession>A0AC35ERN6</accession>
<sequence length="91" mass="9369">MIITTTTTTAPTNPCVGSFTTNTGAFIVAETMDASGVFMVQVACPAPFGMLLMNNANFAPTPSTFSCDAASGKYIYFPAGVQTPINTIGCS</sequence>
<protein>
    <submittedName>
        <fullName evidence="2">Uncharacterized protein</fullName>
    </submittedName>
</protein>